<dbReference type="Pfam" id="PF02390">
    <property type="entry name" value="Methyltransf_4"/>
    <property type="match status" value="1"/>
</dbReference>
<evidence type="ECO:0000256" key="8">
    <source>
        <dbReference type="ARBA" id="ARBA00060767"/>
    </source>
</evidence>
<dbReference type="HAMAP" id="MF_01057">
    <property type="entry name" value="tRNA_methyltr_TrmB"/>
    <property type="match status" value="1"/>
</dbReference>
<dbReference type="PANTHER" id="PTHR23417:SF14">
    <property type="entry name" value="PENTACOTRIPEPTIDE-REPEAT REGION OF PRORP DOMAIN-CONTAINING PROTEIN"/>
    <property type="match status" value="1"/>
</dbReference>
<evidence type="ECO:0000256" key="6">
    <source>
        <dbReference type="ARBA" id="ARBA00022694"/>
    </source>
</evidence>
<evidence type="ECO:0000256" key="7">
    <source>
        <dbReference type="ARBA" id="ARBA00060552"/>
    </source>
</evidence>
<comment type="pathway">
    <text evidence="7 9">tRNA modification; N(7)-methylguanine-tRNA biosynthesis.</text>
</comment>
<dbReference type="EMBL" id="BMLG01000003">
    <property type="protein sequence ID" value="GGM26295.1"/>
    <property type="molecule type" value="Genomic_DNA"/>
</dbReference>
<dbReference type="PROSITE" id="PS51625">
    <property type="entry name" value="SAM_MT_TRMB"/>
    <property type="match status" value="1"/>
</dbReference>
<dbReference type="CDD" id="cd02440">
    <property type="entry name" value="AdoMet_MTases"/>
    <property type="match status" value="1"/>
</dbReference>
<feature type="binding site" evidence="9">
    <location>
        <position position="96"/>
    </location>
    <ligand>
        <name>S-adenosyl-L-methionine</name>
        <dbReference type="ChEBI" id="CHEBI:59789"/>
    </ligand>
</feature>
<protein>
    <recommendedName>
        <fullName evidence="9">tRNA (guanine-N(7)-)-methyltransferase</fullName>
        <ecNumber evidence="9">2.1.1.33</ecNumber>
    </recommendedName>
    <alternativeName>
        <fullName evidence="9">tRNA (guanine(46)-N(7))-methyltransferase</fullName>
    </alternativeName>
    <alternativeName>
        <fullName evidence="9">tRNA(m7G46)-methyltransferase</fullName>
    </alternativeName>
</protein>
<proteinExistence type="inferred from homology"/>
<comment type="caution">
    <text evidence="10">The sequence shown here is derived from an EMBL/GenBank/DDBJ whole genome shotgun (WGS) entry which is preliminary data.</text>
</comment>
<dbReference type="OrthoDB" id="9802090at2"/>
<keyword evidence="3 9" id="KW-0489">Methyltransferase</keyword>
<comment type="catalytic activity">
    <reaction evidence="1 9">
        <text>guanosine(46) in tRNA + S-adenosyl-L-methionine = N(7)-methylguanosine(46) in tRNA + S-adenosyl-L-homocysteine</text>
        <dbReference type="Rhea" id="RHEA:42708"/>
        <dbReference type="Rhea" id="RHEA-COMP:10188"/>
        <dbReference type="Rhea" id="RHEA-COMP:10189"/>
        <dbReference type="ChEBI" id="CHEBI:57856"/>
        <dbReference type="ChEBI" id="CHEBI:59789"/>
        <dbReference type="ChEBI" id="CHEBI:74269"/>
        <dbReference type="ChEBI" id="CHEBI:74480"/>
        <dbReference type="EC" id="2.1.1.33"/>
    </reaction>
</comment>
<gene>
    <name evidence="9 10" type="primary">trmB</name>
    <name evidence="10" type="ORF">GCM10011351_09940</name>
</gene>
<dbReference type="AlphaFoldDB" id="A0A917WT01"/>
<dbReference type="SUPFAM" id="SSF53335">
    <property type="entry name" value="S-adenosyl-L-methionine-dependent methyltransferases"/>
    <property type="match status" value="1"/>
</dbReference>
<dbReference type="InterPro" id="IPR055361">
    <property type="entry name" value="tRNA_methyltr_TrmB_bact"/>
</dbReference>
<feature type="binding site" evidence="9">
    <location>
        <position position="44"/>
    </location>
    <ligand>
        <name>S-adenosyl-L-methionine</name>
        <dbReference type="ChEBI" id="CHEBI:59789"/>
    </ligand>
</feature>
<keyword evidence="4 9" id="KW-0808">Transferase</keyword>
<reference evidence="10" key="1">
    <citation type="journal article" date="2014" name="Int. J. Syst. Evol. Microbiol.">
        <title>Complete genome sequence of Corynebacterium casei LMG S-19264T (=DSM 44701T), isolated from a smear-ripened cheese.</title>
        <authorList>
            <consortium name="US DOE Joint Genome Institute (JGI-PGF)"/>
            <person name="Walter F."/>
            <person name="Albersmeier A."/>
            <person name="Kalinowski J."/>
            <person name="Ruckert C."/>
        </authorList>
    </citation>
    <scope>NUCLEOTIDE SEQUENCE</scope>
    <source>
        <strain evidence="10">CGMCC 1.6333</strain>
    </source>
</reference>
<keyword evidence="6 9" id="KW-0819">tRNA processing</keyword>
<sequence>MRARNKPWADDFLKEHEQFVTLSAEERKNNWQSVFKRDQPIQLEIGTGKGQFIMGMAEQFSDVNFIGIEVAKSIIISAVQKAVDKKPDNVHFINEDAKDLRLLFADNEIDKIYLNFSDPWPKTRHAKRRLTYKTFLEQYKQVLKENGEIVLKTDNRQLFEYSLVSFSEFGMVLDEVSLDLHELQDPTNIMTEYEEKFSAKGQNIYRCRAHFK</sequence>
<name>A0A917WT01_9BACI</name>
<feature type="binding site" evidence="9">
    <location>
        <position position="122"/>
    </location>
    <ligand>
        <name>substrate</name>
    </ligand>
</feature>
<dbReference type="NCBIfam" id="TIGR00091">
    <property type="entry name" value="tRNA (guanosine(46)-N7)-methyltransferase TrmB"/>
    <property type="match status" value="1"/>
</dbReference>
<dbReference type="RefSeq" id="WP_117154622.1">
    <property type="nucleotide sequence ID" value="NZ_BMLG01000003.1"/>
</dbReference>
<dbReference type="Proteomes" id="UP000618460">
    <property type="component" value="Unassembled WGS sequence"/>
</dbReference>
<dbReference type="FunFam" id="3.40.50.150:FF:000035">
    <property type="entry name" value="tRNA (guanine-N(7)-)-methyltransferase"/>
    <property type="match status" value="1"/>
</dbReference>
<keyword evidence="5 9" id="KW-0949">S-adenosyl-L-methionine</keyword>
<evidence type="ECO:0000256" key="2">
    <source>
        <dbReference type="ARBA" id="ARBA00003015"/>
    </source>
</evidence>
<evidence type="ECO:0000313" key="11">
    <source>
        <dbReference type="Proteomes" id="UP000618460"/>
    </source>
</evidence>
<comment type="similarity">
    <text evidence="8 9">Belongs to the class I-like SAM-binding methyltransferase superfamily. TrmB family.</text>
</comment>
<comment type="function">
    <text evidence="2 9">Catalyzes the formation of N(7)-methylguanine at position 46 (m7G46) in tRNA.</text>
</comment>
<keyword evidence="11" id="KW-1185">Reference proteome</keyword>
<evidence type="ECO:0000256" key="5">
    <source>
        <dbReference type="ARBA" id="ARBA00022691"/>
    </source>
</evidence>
<reference evidence="10" key="2">
    <citation type="submission" date="2020-09" db="EMBL/GenBank/DDBJ databases">
        <authorList>
            <person name="Sun Q."/>
            <person name="Zhou Y."/>
        </authorList>
    </citation>
    <scope>NUCLEOTIDE SEQUENCE</scope>
    <source>
        <strain evidence="10">CGMCC 1.6333</strain>
    </source>
</reference>
<dbReference type="InterPro" id="IPR003358">
    <property type="entry name" value="tRNA_(Gua-N-7)_MeTrfase_Trmb"/>
</dbReference>
<comment type="caution">
    <text evidence="9">Lacks conserved residue(s) required for the propagation of feature annotation.</text>
</comment>
<feature type="binding site" evidence="9">
    <location>
        <position position="69"/>
    </location>
    <ligand>
        <name>S-adenosyl-L-methionine</name>
        <dbReference type="ChEBI" id="CHEBI:59789"/>
    </ligand>
</feature>
<evidence type="ECO:0000256" key="4">
    <source>
        <dbReference type="ARBA" id="ARBA00022679"/>
    </source>
</evidence>
<feature type="binding site" evidence="9">
    <location>
        <position position="118"/>
    </location>
    <ligand>
        <name>S-adenosyl-L-methionine</name>
        <dbReference type="ChEBI" id="CHEBI:59789"/>
    </ligand>
</feature>
<feature type="binding site" evidence="9">
    <location>
        <begin position="191"/>
        <end position="194"/>
    </location>
    <ligand>
        <name>substrate</name>
    </ligand>
</feature>
<evidence type="ECO:0000313" key="10">
    <source>
        <dbReference type="EMBL" id="GGM26295.1"/>
    </source>
</evidence>
<dbReference type="NCBIfam" id="NF001080">
    <property type="entry name" value="PRK00121.2-2"/>
    <property type="match status" value="1"/>
</dbReference>
<dbReference type="Gene3D" id="3.40.50.150">
    <property type="entry name" value="Vaccinia Virus protein VP39"/>
    <property type="match status" value="1"/>
</dbReference>
<feature type="binding site" evidence="9">
    <location>
        <position position="154"/>
    </location>
    <ligand>
        <name>substrate</name>
    </ligand>
</feature>
<organism evidence="10 11">
    <name type="scientific">Paraliobacillus quinghaiensis</name>
    <dbReference type="NCBI Taxonomy" id="470815"/>
    <lineage>
        <taxon>Bacteria</taxon>
        <taxon>Bacillati</taxon>
        <taxon>Bacillota</taxon>
        <taxon>Bacilli</taxon>
        <taxon>Bacillales</taxon>
        <taxon>Bacillaceae</taxon>
        <taxon>Paraliobacillus</taxon>
    </lineage>
</organism>
<evidence type="ECO:0000256" key="1">
    <source>
        <dbReference type="ARBA" id="ARBA00000142"/>
    </source>
</evidence>
<evidence type="ECO:0000256" key="9">
    <source>
        <dbReference type="HAMAP-Rule" id="MF_01057"/>
    </source>
</evidence>
<dbReference type="EC" id="2.1.1.33" evidence="9"/>
<dbReference type="InterPro" id="IPR029063">
    <property type="entry name" value="SAM-dependent_MTases_sf"/>
</dbReference>
<accession>A0A917WT01</accession>
<dbReference type="PANTHER" id="PTHR23417">
    <property type="entry name" value="3-DEOXY-D-MANNO-OCTULOSONIC-ACID TRANSFERASE/TRNA GUANINE-N 7 - -METHYLTRANSFERASE"/>
    <property type="match status" value="1"/>
</dbReference>
<dbReference type="GO" id="GO:0043527">
    <property type="term" value="C:tRNA methyltransferase complex"/>
    <property type="evidence" value="ECO:0007669"/>
    <property type="project" value="TreeGrafter"/>
</dbReference>
<dbReference type="GO" id="GO:0008176">
    <property type="term" value="F:tRNA (guanine(46)-N7)-methyltransferase activity"/>
    <property type="evidence" value="ECO:0007669"/>
    <property type="project" value="UniProtKB-UniRule"/>
</dbReference>
<evidence type="ECO:0000256" key="3">
    <source>
        <dbReference type="ARBA" id="ARBA00022603"/>
    </source>
</evidence>